<reference evidence="1 2" key="1">
    <citation type="submission" date="2016-07" db="EMBL/GenBank/DDBJ databases">
        <title>Characterization of isolates of Eisenbergiella tayi derived from blood cultures, using whole genome sequencing.</title>
        <authorList>
            <person name="Burdz T."/>
            <person name="Wiebe D."/>
            <person name="Huynh C."/>
            <person name="Bernard K."/>
        </authorList>
    </citation>
    <scope>NUCLEOTIDE SEQUENCE [LARGE SCALE GENOMIC DNA]</scope>
    <source>
        <strain evidence="1 2">NML 110608</strain>
    </source>
</reference>
<gene>
    <name evidence="1" type="ORF">BEI61_00701</name>
</gene>
<accession>A0A1E3AK43</accession>
<sequence>MYDTHYFTIHKTCPCQIENEAVRKTKEIFNKSSCLTDFVAEMQNQQIIGRLISYDKETNTIFIYKRYACECGGGHPQNKTRIGERCHCGHYNHSTAYCPKYYCKCGAEFFRPVFAPLFGEDILIEPYKTVLSGDDECIIAIRINEREAI</sequence>
<protein>
    <submittedName>
        <fullName evidence="1">Uncharacterized protein</fullName>
    </submittedName>
</protein>
<proteinExistence type="predicted"/>
<evidence type="ECO:0000313" key="1">
    <source>
        <dbReference type="EMBL" id="ODM09072.1"/>
    </source>
</evidence>
<organism evidence="1 2">
    <name type="scientific">Eisenbergiella tayi</name>
    <dbReference type="NCBI Taxonomy" id="1432052"/>
    <lineage>
        <taxon>Bacteria</taxon>
        <taxon>Bacillati</taxon>
        <taxon>Bacillota</taxon>
        <taxon>Clostridia</taxon>
        <taxon>Lachnospirales</taxon>
        <taxon>Lachnospiraceae</taxon>
        <taxon>Eisenbergiella</taxon>
    </lineage>
</organism>
<dbReference type="RefSeq" id="WP_069151251.1">
    <property type="nucleotide sequence ID" value="NZ_DAWDRA010000323.1"/>
</dbReference>
<dbReference type="EMBL" id="MCGH01000001">
    <property type="protein sequence ID" value="ODM09072.1"/>
    <property type="molecule type" value="Genomic_DNA"/>
</dbReference>
<name>A0A1E3AK43_9FIRM</name>
<dbReference type="AlphaFoldDB" id="A0A1E3AK43"/>
<evidence type="ECO:0000313" key="2">
    <source>
        <dbReference type="Proteomes" id="UP000094067"/>
    </source>
</evidence>
<dbReference type="Proteomes" id="UP000094067">
    <property type="component" value="Unassembled WGS sequence"/>
</dbReference>
<comment type="caution">
    <text evidence="1">The sequence shown here is derived from an EMBL/GenBank/DDBJ whole genome shotgun (WGS) entry which is preliminary data.</text>
</comment>